<dbReference type="Proteomes" id="UP001281203">
    <property type="component" value="Unassembled WGS sequence"/>
</dbReference>
<feature type="domain" description="HTH crp-type" evidence="3">
    <location>
        <begin position="176"/>
        <end position="224"/>
    </location>
</feature>
<keyword evidence="5" id="KW-1185">Reference proteome</keyword>
<dbReference type="Pfam" id="PF24266">
    <property type="entry name" value="HTH_HVO_0163_N"/>
    <property type="match status" value="1"/>
</dbReference>
<name>A0ABU3X078_9EURY</name>
<accession>A0ABU3X078</accession>
<dbReference type="CDD" id="cd00090">
    <property type="entry name" value="HTH_ARSR"/>
    <property type="match status" value="1"/>
</dbReference>
<evidence type="ECO:0000313" key="4">
    <source>
        <dbReference type="EMBL" id="MDV2481413.1"/>
    </source>
</evidence>
<evidence type="ECO:0000313" key="5">
    <source>
        <dbReference type="Proteomes" id="UP001281203"/>
    </source>
</evidence>
<keyword evidence="1" id="KW-0472">Membrane</keyword>
<evidence type="ECO:0000256" key="1">
    <source>
        <dbReference type="SAM" id="Phobius"/>
    </source>
</evidence>
<dbReference type="InterPro" id="IPR036388">
    <property type="entry name" value="WH-like_DNA-bd_sf"/>
</dbReference>
<keyword evidence="1" id="KW-1133">Transmembrane helix</keyword>
<evidence type="ECO:0000259" key="3">
    <source>
        <dbReference type="SMART" id="SM00419"/>
    </source>
</evidence>
<proteinExistence type="predicted"/>
<dbReference type="InterPro" id="IPR012318">
    <property type="entry name" value="HTH_CRP"/>
</dbReference>
<feature type="transmembrane region" description="Helical" evidence="1">
    <location>
        <begin position="55"/>
        <end position="76"/>
    </location>
</feature>
<dbReference type="InterPro" id="IPR056504">
    <property type="entry name" value="HTH_HVO_0163_N"/>
</dbReference>
<dbReference type="PANTHER" id="PTHR36216">
    <property type="entry name" value="TRANSCRIPTIONAL REGULATOR, TRMB"/>
    <property type="match status" value="1"/>
</dbReference>
<protein>
    <submittedName>
        <fullName evidence="4">Winged helix-turn-helix transcriptional regulator</fullName>
    </submittedName>
</protein>
<dbReference type="EMBL" id="WBKO01000001">
    <property type="protein sequence ID" value="MDV2481413.1"/>
    <property type="molecule type" value="Genomic_DNA"/>
</dbReference>
<gene>
    <name evidence="4" type="ORF">F8E02_05210</name>
</gene>
<keyword evidence="1" id="KW-0812">Transmembrane</keyword>
<dbReference type="SMART" id="SM00418">
    <property type="entry name" value="HTH_ARSR"/>
    <property type="match status" value="1"/>
</dbReference>
<feature type="domain" description="HTH arsR-type" evidence="2">
    <location>
        <begin position="161"/>
        <end position="243"/>
    </location>
</feature>
<dbReference type="SUPFAM" id="SSF46785">
    <property type="entry name" value="Winged helix' DNA-binding domain"/>
    <property type="match status" value="2"/>
</dbReference>
<sequence>MQRIRILVAVTIALLFIAAPAGARTYEVVPGHANPPGEGAVAVTPVEVELWELPVWLLLVHLACIPVEILGPLKLWGYLGYRRISRENLLDNAIRARIFSCIVDHPGIHFHGIIRETGVRPGTLRYHLDQLRRSHMIVLMEKDGYACFFRNDGTYSGSEQRLLVHLRRGVPHDILTLLLQRPSATRTELAESLGVAGPTITWHMKRLERDRLVSAERDGRCVRYHVPDDIAPEVGRWLCDPASGQGEERATALPL</sequence>
<reference evidence="4 5" key="1">
    <citation type="submission" date="2019-10" db="EMBL/GenBank/DDBJ databases">
        <title>Isolation and characterization of Methanoculleus sp. Wushi-C6 from a hot spring well.</title>
        <authorList>
            <person name="Chen S.-C."/>
            <person name="Lan Z.-H."/>
            <person name="You Y.-T."/>
            <person name="Lai M.-C."/>
        </authorList>
    </citation>
    <scope>NUCLEOTIDE SEQUENCE [LARGE SCALE GENOMIC DNA]</scope>
    <source>
        <strain evidence="4 5">Wushi-C6</strain>
    </source>
</reference>
<evidence type="ECO:0000259" key="2">
    <source>
        <dbReference type="SMART" id="SM00418"/>
    </source>
</evidence>
<comment type="caution">
    <text evidence="4">The sequence shown here is derived from an EMBL/GenBank/DDBJ whole genome shotgun (WGS) entry which is preliminary data.</text>
</comment>
<dbReference type="Gene3D" id="1.10.10.10">
    <property type="entry name" value="Winged helix-like DNA-binding domain superfamily/Winged helix DNA-binding domain"/>
    <property type="match status" value="2"/>
</dbReference>
<dbReference type="InterPro" id="IPR011991">
    <property type="entry name" value="ArsR-like_HTH"/>
</dbReference>
<dbReference type="Pfam" id="PF13412">
    <property type="entry name" value="HTH_24"/>
    <property type="match status" value="1"/>
</dbReference>
<dbReference type="RefSeq" id="WP_317064430.1">
    <property type="nucleotide sequence ID" value="NZ_WBKO01000001.1"/>
</dbReference>
<dbReference type="InterPro" id="IPR036390">
    <property type="entry name" value="WH_DNA-bd_sf"/>
</dbReference>
<dbReference type="PANTHER" id="PTHR36216:SF1">
    <property type="entry name" value="HTH ARSR-TYPE DOMAIN-CONTAINING PROTEIN"/>
    <property type="match status" value="1"/>
</dbReference>
<organism evidence="4 5">
    <name type="scientific">Methanoculleus caldifontis</name>
    <dbReference type="NCBI Taxonomy" id="2651577"/>
    <lineage>
        <taxon>Archaea</taxon>
        <taxon>Methanobacteriati</taxon>
        <taxon>Methanobacteriota</taxon>
        <taxon>Stenosarchaea group</taxon>
        <taxon>Methanomicrobia</taxon>
        <taxon>Methanomicrobiales</taxon>
        <taxon>Methanomicrobiaceae</taxon>
        <taxon>Methanoculleus</taxon>
    </lineage>
</organism>
<dbReference type="InterPro" id="IPR001845">
    <property type="entry name" value="HTH_ArsR_DNA-bd_dom"/>
</dbReference>
<dbReference type="SMART" id="SM00419">
    <property type="entry name" value="HTH_CRP"/>
    <property type="match status" value="1"/>
</dbReference>